<dbReference type="PANTHER" id="PTHR30469">
    <property type="entry name" value="MULTIDRUG RESISTANCE PROTEIN MDTA"/>
    <property type="match status" value="1"/>
</dbReference>
<proteinExistence type="inferred from homology"/>
<feature type="chain" id="PRO_5040755837" evidence="3">
    <location>
        <begin position="26"/>
        <end position="369"/>
    </location>
</feature>
<dbReference type="PROSITE" id="PS51257">
    <property type="entry name" value="PROKAR_LIPOPROTEIN"/>
    <property type="match status" value="1"/>
</dbReference>
<evidence type="ECO:0000259" key="5">
    <source>
        <dbReference type="Pfam" id="PF25954"/>
    </source>
</evidence>
<dbReference type="AlphaFoldDB" id="A0A9X2KTF1"/>
<organism evidence="6 7">
    <name type="scientific">Gilvimarinus xylanilyticus</name>
    <dbReference type="NCBI Taxonomy" id="2944139"/>
    <lineage>
        <taxon>Bacteria</taxon>
        <taxon>Pseudomonadati</taxon>
        <taxon>Pseudomonadota</taxon>
        <taxon>Gammaproteobacteria</taxon>
        <taxon>Cellvibrionales</taxon>
        <taxon>Cellvibrionaceae</taxon>
        <taxon>Gilvimarinus</taxon>
    </lineage>
</organism>
<dbReference type="SUPFAM" id="SSF111369">
    <property type="entry name" value="HlyD-like secretion proteins"/>
    <property type="match status" value="1"/>
</dbReference>
<comment type="similarity">
    <text evidence="1">Belongs to the membrane fusion protein (MFP) (TC 8.A.1) family.</text>
</comment>
<dbReference type="RefSeq" id="WP_253967446.1">
    <property type="nucleotide sequence ID" value="NZ_JAMFTH010000001.1"/>
</dbReference>
<dbReference type="InterPro" id="IPR058792">
    <property type="entry name" value="Beta-barrel_RND_2"/>
</dbReference>
<dbReference type="Pfam" id="PF25917">
    <property type="entry name" value="BSH_RND"/>
    <property type="match status" value="1"/>
</dbReference>
<evidence type="ECO:0000256" key="3">
    <source>
        <dbReference type="SAM" id="SignalP"/>
    </source>
</evidence>
<feature type="signal peptide" evidence="3">
    <location>
        <begin position="1"/>
        <end position="25"/>
    </location>
</feature>
<reference evidence="6" key="1">
    <citation type="submission" date="2022-05" db="EMBL/GenBank/DDBJ databases">
        <authorList>
            <person name="Sun H.-N."/>
        </authorList>
    </citation>
    <scope>NUCLEOTIDE SEQUENCE</scope>
    <source>
        <strain evidence="6">HB14</strain>
    </source>
</reference>
<keyword evidence="2" id="KW-0175">Coiled coil</keyword>
<feature type="domain" description="Multidrug resistance protein MdtA-like barrel-sandwich hybrid" evidence="4">
    <location>
        <begin position="67"/>
        <end position="188"/>
    </location>
</feature>
<gene>
    <name evidence="6" type="ORF">M6D89_07770</name>
</gene>
<evidence type="ECO:0000256" key="1">
    <source>
        <dbReference type="ARBA" id="ARBA00009477"/>
    </source>
</evidence>
<dbReference type="FunFam" id="2.40.30.170:FF:000010">
    <property type="entry name" value="Efflux RND transporter periplasmic adaptor subunit"/>
    <property type="match status" value="1"/>
</dbReference>
<dbReference type="GO" id="GO:0015562">
    <property type="term" value="F:efflux transmembrane transporter activity"/>
    <property type="evidence" value="ECO:0007669"/>
    <property type="project" value="TreeGrafter"/>
</dbReference>
<dbReference type="EMBL" id="JAMFTH010000001">
    <property type="protein sequence ID" value="MCP8899189.1"/>
    <property type="molecule type" value="Genomic_DNA"/>
</dbReference>
<dbReference type="PANTHER" id="PTHR30469:SF11">
    <property type="entry name" value="BLL4320 PROTEIN"/>
    <property type="match status" value="1"/>
</dbReference>
<name>A0A9X2KTF1_9GAMM</name>
<dbReference type="Gene3D" id="2.40.50.100">
    <property type="match status" value="1"/>
</dbReference>
<keyword evidence="3" id="KW-0732">Signal</keyword>
<dbReference type="InterPro" id="IPR058625">
    <property type="entry name" value="MdtA-like_BSH"/>
</dbReference>
<comment type="caution">
    <text evidence="6">The sequence shown here is derived from an EMBL/GenBank/DDBJ whole genome shotgun (WGS) entry which is preliminary data.</text>
</comment>
<evidence type="ECO:0000256" key="2">
    <source>
        <dbReference type="SAM" id="Coils"/>
    </source>
</evidence>
<protein>
    <submittedName>
        <fullName evidence="6">Efflux RND transporter periplasmic adaptor subunit</fullName>
    </submittedName>
</protein>
<dbReference type="Gene3D" id="2.40.420.20">
    <property type="match status" value="1"/>
</dbReference>
<dbReference type="Proteomes" id="UP001139319">
    <property type="component" value="Unassembled WGS sequence"/>
</dbReference>
<dbReference type="Gene3D" id="1.10.287.470">
    <property type="entry name" value="Helix hairpin bin"/>
    <property type="match status" value="1"/>
</dbReference>
<dbReference type="NCBIfam" id="TIGR01730">
    <property type="entry name" value="RND_mfp"/>
    <property type="match status" value="1"/>
</dbReference>
<dbReference type="InterPro" id="IPR006143">
    <property type="entry name" value="RND_pump_MFP"/>
</dbReference>
<dbReference type="Pfam" id="PF25954">
    <property type="entry name" value="Beta-barrel_RND_2"/>
    <property type="match status" value="1"/>
</dbReference>
<evidence type="ECO:0000259" key="4">
    <source>
        <dbReference type="Pfam" id="PF25917"/>
    </source>
</evidence>
<sequence>MPVSSRYALIVRLSLYLGMIFSVVACQDSDVTPSAVKRSAQPVIAAKVVYSPEMQEVQAVGTSRAFRSVSVRPRVSGQVEEVHIQPGQWVEKGQLLLELDSRNERLTLRNAEVELEDARRLLTRYQQTKDSGAVTKSTLDDAESAVARAEIAVDQASVDLQYQEIRAPFSGYVGFTDLDPGAWVDTSTVVTTLDDRSRLLVTFNLPELLLGQIQPGQAIELSAWRNDAVAVAGEIIEIDSRVDNTERTFRVRAKVDNPDDALRPGMSFRIDLTLQGNRFVLVPEISLQWGARGSYVWAVIDGKAERVIATIVQRRAGRVLVDTELEEGDLVVLEGIQKVRQGQPVEIAEVVELEVASASESDAKEVSGE</sequence>
<feature type="coiled-coil region" evidence="2">
    <location>
        <begin position="96"/>
        <end position="159"/>
    </location>
</feature>
<evidence type="ECO:0000313" key="6">
    <source>
        <dbReference type="EMBL" id="MCP8899189.1"/>
    </source>
</evidence>
<keyword evidence="7" id="KW-1185">Reference proteome</keyword>
<reference evidence="6" key="2">
    <citation type="submission" date="2023-01" db="EMBL/GenBank/DDBJ databases">
        <title>Gilvimarinus xylanilyticus HB14 isolated from Caulerpa lentillifera aquaculture base in Hainan, China.</title>
        <authorList>
            <person name="Zhang Y.-J."/>
        </authorList>
    </citation>
    <scope>NUCLEOTIDE SEQUENCE</scope>
    <source>
        <strain evidence="6">HB14</strain>
    </source>
</reference>
<dbReference type="Gene3D" id="2.40.30.170">
    <property type="match status" value="1"/>
</dbReference>
<evidence type="ECO:0000313" key="7">
    <source>
        <dbReference type="Proteomes" id="UP001139319"/>
    </source>
</evidence>
<dbReference type="GO" id="GO:1990281">
    <property type="term" value="C:efflux pump complex"/>
    <property type="evidence" value="ECO:0007669"/>
    <property type="project" value="TreeGrafter"/>
</dbReference>
<feature type="domain" description="CusB-like beta-barrel" evidence="5">
    <location>
        <begin position="201"/>
        <end position="273"/>
    </location>
</feature>
<accession>A0A9X2KTF1</accession>